<proteinExistence type="predicted"/>
<accession>A0ABQ9Y0T1</accession>
<reference evidence="4 5" key="1">
    <citation type="journal article" date="2022" name="bioRxiv">
        <title>Genomics of Preaxostyla Flagellates Illuminates Evolutionary Transitions and the Path Towards Mitochondrial Loss.</title>
        <authorList>
            <person name="Novak L.V.F."/>
            <person name="Treitli S.C."/>
            <person name="Pyrih J."/>
            <person name="Halakuc P."/>
            <person name="Pipaliya S.V."/>
            <person name="Vacek V."/>
            <person name="Brzon O."/>
            <person name="Soukal P."/>
            <person name="Eme L."/>
            <person name="Dacks J.B."/>
            <person name="Karnkowska A."/>
            <person name="Elias M."/>
            <person name="Hampl V."/>
        </authorList>
    </citation>
    <scope>NUCLEOTIDE SEQUENCE [LARGE SCALE GENOMIC DNA]</scope>
    <source>
        <strain evidence="4">NAU3</strain>
        <tissue evidence="4">Gut</tissue>
    </source>
</reference>
<keyword evidence="2" id="KW-1133">Transmembrane helix</keyword>
<feature type="signal peptide" evidence="3">
    <location>
        <begin position="1"/>
        <end position="18"/>
    </location>
</feature>
<name>A0ABQ9Y0T1_9EUKA</name>
<gene>
    <name evidence="4" type="ORF">BLNAU_7719</name>
</gene>
<feature type="compositionally biased region" description="Polar residues" evidence="1">
    <location>
        <begin position="668"/>
        <end position="678"/>
    </location>
</feature>
<keyword evidence="3" id="KW-0732">Signal</keyword>
<organism evidence="4 5">
    <name type="scientific">Blattamonas nauphoetae</name>
    <dbReference type="NCBI Taxonomy" id="2049346"/>
    <lineage>
        <taxon>Eukaryota</taxon>
        <taxon>Metamonada</taxon>
        <taxon>Preaxostyla</taxon>
        <taxon>Oxymonadida</taxon>
        <taxon>Blattamonas</taxon>
    </lineage>
</organism>
<evidence type="ECO:0000313" key="4">
    <source>
        <dbReference type="EMBL" id="KAK2957341.1"/>
    </source>
</evidence>
<evidence type="ECO:0000256" key="3">
    <source>
        <dbReference type="SAM" id="SignalP"/>
    </source>
</evidence>
<keyword evidence="2" id="KW-0812">Transmembrane</keyword>
<keyword evidence="5" id="KW-1185">Reference proteome</keyword>
<feature type="region of interest" description="Disordered" evidence="1">
    <location>
        <begin position="657"/>
        <end position="678"/>
    </location>
</feature>
<keyword evidence="2" id="KW-0472">Membrane</keyword>
<dbReference type="SUPFAM" id="SSF51126">
    <property type="entry name" value="Pectin lyase-like"/>
    <property type="match status" value="1"/>
</dbReference>
<protein>
    <submittedName>
        <fullName evidence="4">Uncharacterized protein</fullName>
    </submittedName>
</protein>
<comment type="caution">
    <text evidence="4">The sequence shown here is derived from an EMBL/GenBank/DDBJ whole genome shotgun (WGS) entry which is preliminary data.</text>
</comment>
<sequence>MFILILFITSHSIVDVSTLLNRRSNSDTTVFLGMEKHGSHNFNIRDDDLSILGSGLTPMTGLLADTAYLFDIVNTSLTLGNLELSVCSRYRIAELDSESILSVFGSTIDLDEEYSPFLTNGGSIRLVDIALSGSSILPELVCSTNVDTHVIGSKISSDGVTVGTSPLFGAKLYSVELSHSAFSNIDHVVPNKYEPFKKSECIKQSDFPAFNFRTNFAFSKMRNVTDDIYGAITEASLVGDSFVYNTLRSEQQCVKTDVLQANKRSAWSILCYVIADFKIKRFDFDDIPSSEPTGVAGLVVVSMGDVKLTVSSCSFTNIHNYESIAGFAYVGVPISEISSSGQLIMKDCEFTNCTGQFLLAVYLSFATIEFSNIAMKSCSAVNAPVMIKGFSTDTFSKEGLTFRGCLFESCNCNSKYPHTAVLYVQYRGTITLCEQTTLKRCAVMLSSAVLLGVTVNIEQTRFVNCHTSTGRAAAAFVIGCKVFVEDVLLERCKALFSPNGMLISLYYNESAFQDIVTANEAQDYKMKNCYIERDTADDNSNLDVLFSIPESLLPGGKLDSGKFKKVHSNTGINIVGRTSTELSVDTHGSPVSVDESLAVSQKGSDPRTDKKKKDATGSGGGLSTGVIVTIVVVVIVVVVLVGVGIIVTVLLVKHHSKKKRQKNNKKSTTSVNAEMTAV</sequence>
<evidence type="ECO:0000256" key="1">
    <source>
        <dbReference type="SAM" id="MobiDB-lite"/>
    </source>
</evidence>
<feature type="chain" id="PRO_5045947376" evidence="3">
    <location>
        <begin position="19"/>
        <end position="678"/>
    </location>
</feature>
<dbReference type="InterPro" id="IPR011050">
    <property type="entry name" value="Pectin_lyase_fold/virulence"/>
</dbReference>
<evidence type="ECO:0000313" key="5">
    <source>
        <dbReference type="Proteomes" id="UP001281761"/>
    </source>
</evidence>
<feature type="compositionally biased region" description="Basic and acidic residues" evidence="1">
    <location>
        <begin position="604"/>
        <end position="615"/>
    </location>
</feature>
<feature type="transmembrane region" description="Helical" evidence="2">
    <location>
        <begin position="626"/>
        <end position="652"/>
    </location>
</feature>
<dbReference type="Proteomes" id="UP001281761">
    <property type="component" value="Unassembled WGS sequence"/>
</dbReference>
<evidence type="ECO:0000256" key="2">
    <source>
        <dbReference type="SAM" id="Phobius"/>
    </source>
</evidence>
<dbReference type="EMBL" id="JARBJD010000047">
    <property type="protein sequence ID" value="KAK2957341.1"/>
    <property type="molecule type" value="Genomic_DNA"/>
</dbReference>
<feature type="region of interest" description="Disordered" evidence="1">
    <location>
        <begin position="582"/>
        <end position="619"/>
    </location>
</feature>